<evidence type="ECO:0000256" key="8">
    <source>
        <dbReference type="ARBA" id="ARBA00023277"/>
    </source>
</evidence>
<dbReference type="GO" id="GO:0005978">
    <property type="term" value="P:glycogen biosynthetic process"/>
    <property type="evidence" value="ECO:0007669"/>
    <property type="project" value="UniProtKB-UniRule"/>
</dbReference>
<dbReference type="Proteomes" id="UP000010420">
    <property type="component" value="Unassembled WGS sequence"/>
</dbReference>
<keyword evidence="4 9" id="KW-0548">Nucleotidyltransferase</keyword>
<dbReference type="PATRIC" id="fig|545697.3.peg.2583"/>
<dbReference type="InterPro" id="IPR023049">
    <property type="entry name" value="GlgC_bac"/>
</dbReference>
<feature type="binding site" evidence="9">
    <location>
        <position position="195"/>
    </location>
    <ligand>
        <name>alpha-D-glucose 1-phosphate</name>
        <dbReference type="ChEBI" id="CHEBI:58601"/>
    </ligand>
</feature>
<name>L1Q9U4_9CLOT</name>
<keyword evidence="13" id="KW-1185">Reference proteome</keyword>
<dbReference type="SUPFAM" id="SSF53448">
    <property type="entry name" value="Nucleotide-diphospho-sugar transferases"/>
    <property type="match status" value="1"/>
</dbReference>
<keyword evidence="5 9" id="KW-0547">Nucleotide-binding</keyword>
<evidence type="ECO:0000313" key="12">
    <source>
        <dbReference type="EMBL" id="EKY24728.1"/>
    </source>
</evidence>
<dbReference type="InterPro" id="IPR011004">
    <property type="entry name" value="Trimer_LpxA-like_sf"/>
</dbReference>
<dbReference type="PROSITE" id="PS00810">
    <property type="entry name" value="ADP_GLC_PYROPHOSPH_3"/>
    <property type="match status" value="1"/>
</dbReference>
<evidence type="ECO:0000256" key="1">
    <source>
        <dbReference type="ARBA" id="ARBA00010443"/>
    </source>
</evidence>
<comment type="function">
    <text evidence="9">Involved in the biosynthesis of ADP-glucose, a building block required for the elongation reactions to produce glycogen. Catalyzes the reaction between ATP and alpha-D-glucose 1-phosphate (G1P) to produce pyrophosphate and ADP-Glc.</text>
</comment>
<dbReference type="AlphaFoldDB" id="L1Q9U4"/>
<dbReference type="CDD" id="cd04651">
    <property type="entry name" value="LbH_G1P_AT_C"/>
    <property type="match status" value="1"/>
</dbReference>
<dbReference type="PROSITE" id="PS00809">
    <property type="entry name" value="ADP_GLC_PYROPHOSPH_2"/>
    <property type="match status" value="1"/>
</dbReference>
<dbReference type="eggNOG" id="COG0448">
    <property type="taxonomic scope" value="Bacteria"/>
</dbReference>
<evidence type="ECO:0000256" key="5">
    <source>
        <dbReference type="ARBA" id="ARBA00022741"/>
    </source>
</evidence>
<dbReference type="NCBIfam" id="TIGR02091">
    <property type="entry name" value="glgC"/>
    <property type="match status" value="1"/>
</dbReference>
<dbReference type="CDD" id="cd02508">
    <property type="entry name" value="ADP_Glucose_PP"/>
    <property type="match status" value="1"/>
</dbReference>
<dbReference type="HAMAP" id="MF_00624">
    <property type="entry name" value="GlgC"/>
    <property type="match status" value="1"/>
</dbReference>
<dbReference type="InterPro" id="IPR005836">
    <property type="entry name" value="ADP_Glu_pyroP_CS"/>
</dbReference>
<evidence type="ECO:0000256" key="9">
    <source>
        <dbReference type="HAMAP-Rule" id="MF_00624"/>
    </source>
</evidence>
<comment type="similarity">
    <text evidence="1 9">Belongs to the bacterial/plant glucose-1-phosphate adenylyltransferase family.</text>
</comment>
<proteinExistence type="inferred from homology"/>
<dbReference type="InterPro" id="IPR011831">
    <property type="entry name" value="ADP-Glc_PPase"/>
</dbReference>
<dbReference type="Pfam" id="PF00483">
    <property type="entry name" value="NTP_transferase"/>
    <property type="match status" value="1"/>
</dbReference>
<feature type="domain" description="Glucose-1-phosphate adenylyltransferase/Bifunctional protein GlmU-like C-terminal hexapeptide" evidence="11">
    <location>
        <begin position="293"/>
        <end position="365"/>
    </location>
</feature>
<dbReference type="Gene3D" id="2.160.10.10">
    <property type="entry name" value="Hexapeptide repeat proteins"/>
    <property type="match status" value="1"/>
</dbReference>
<dbReference type="PANTHER" id="PTHR43523:SF2">
    <property type="entry name" value="GLUCOSE-1-PHOSPHATE ADENYLYLTRANSFERASE"/>
    <property type="match status" value="1"/>
</dbReference>
<keyword evidence="6 9" id="KW-0067">ATP-binding</keyword>
<comment type="caution">
    <text evidence="12">The sequence shown here is derived from an EMBL/GenBank/DDBJ whole genome shotgun (WGS) entry which is preliminary data.</text>
</comment>
<dbReference type="EC" id="2.7.7.27" evidence="9"/>
<evidence type="ECO:0000256" key="6">
    <source>
        <dbReference type="ARBA" id="ARBA00022840"/>
    </source>
</evidence>
<dbReference type="NCBIfam" id="NF003670">
    <property type="entry name" value="PRK05293.1"/>
    <property type="match status" value="1"/>
</dbReference>
<evidence type="ECO:0000256" key="7">
    <source>
        <dbReference type="ARBA" id="ARBA00023056"/>
    </source>
</evidence>
<dbReference type="EMBL" id="AMEZ01000078">
    <property type="protein sequence ID" value="EKY24728.1"/>
    <property type="molecule type" value="Genomic_DNA"/>
</dbReference>
<organism evidence="12 13">
    <name type="scientific">Clostridium celatum DSM 1785</name>
    <dbReference type="NCBI Taxonomy" id="545697"/>
    <lineage>
        <taxon>Bacteria</taxon>
        <taxon>Bacillati</taxon>
        <taxon>Bacillota</taxon>
        <taxon>Clostridia</taxon>
        <taxon>Eubacteriales</taxon>
        <taxon>Clostridiaceae</taxon>
        <taxon>Clostridium</taxon>
    </lineage>
</organism>
<dbReference type="GO" id="GO:0005524">
    <property type="term" value="F:ATP binding"/>
    <property type="evidence" value="ECO:0007669"/>
    <property type="project" value="UniProtKB-KW"/>
</dbReference>
<comment type="catalytic activity">
    <reaction evidence="9">
        <text>alpha-D-glucose 1-phosphate + ATP + H(+) = ADP-alpha-D-glucose + diphosphate</text>
        <dbReference type="Rhea" id="RHEA:12120"/>
        <dbReference type="ChEBI" id="CHEBI:15378"/>
        <dbReference type="ChEBI" id="CHEBI:30616"/>
        <dbReference type="ChEBI" id="CHEBI:33019"/>
        <dbReference type="ChEBI" id="CHEBI:57498"/>
        <dbReference type="ChEBI" id="CHEBI:58601"/>
        <dbReference type="EC" id="2.7.7.27"/>
    </reaction>
</comment>
<sequence>MWRIVRKKEMVAMILAGGQGSRLGVLTKKLAKPAVPYGGKYRIIDFPLSNCSNSGIYSVGVLTQYKPLELNAHIGIGSPWDLDRRDGGVRILPPYQEEKGGNWYKGTANAIYQNIEFVDNYDPEYVLILSGDHIYKMDYDKMLQFHKEKNAEATIAVIEVPMEEACRFGIMNTNEDLSIYEFEEKPQNPKSNMASMGVYIFNWKTLRQALKEDEKDKESSNDFGKNIIPKMLNEGRRLVAYPFKGYWKDVGTISSLWEANMDLLSRDSGLNLYEDDWKIYSVSPVRPAQYIGKDANVKNSLVVEGCTVHGTVENSVLFEGVYVGKNTIIRDSVIMTDAKIGDNVVIEKAIIGGEAKIRKDCKIGDGENIAVIASKEDVKSGTVLESLEA</sequence>
<reference evidence="12 13" key="1">
    <citation type="submission" date="2012-05" db="EMBL/GenBank/DDBJ databases">
        <authorList>
            <person name="Weinstock G."/>
            <person name="Sodergren E."/>
            <person name="Lobos E.A."/>
            <person name="Fulton L."/>
            <person name="Fulton R."/>
            <person name="Courtney L."/>
            <person name="Fronick C."/>
            <person name="O'Laughlin M."/>
            <person name="Godfrey J."/>
            <person name="Wilson R.M."/>
            <person name="Miner T."/>
            <person name="Farmer C."/>
            <person name="Delehaunty K."/>
            <person name="Cordes M."/>
            <person name="Minx P."/>
            <person name="Tomlinson C."/>
            <person name="Chen J."/>
            <person name="Wollam A."/>
            <person name="Pepin K.H."/>
            <person name="Bhonagiri V."/>
            <person name="Zhang X."/>
            <person name="Suruliraj S."/>
            <person name="Warren W."/>
            <person name="Mitreva M."/>
            <person name="Mardis E.R."/>
            <person name="Wilson R.K."/>
        </authorList>
    </citation>
    <scope>NUCLEOTIDE SEQUENCE [LARGE SCALE GENOMIC DNA]</scope>
    <source>
        <strain evidence="12 13">DSM 1785</strain>
    </source>
</reference>
<feature type="site" description="Could play a key role in the communication between the regulatory and the substrate sites" evidence="9">
    <location>
        <position position="103"/>
    </location>
</feature>
<evidence type="ECO:0000259" key="11">
    <source>
        <dbReference type="Pfam" id="PF24894"/>
    </source>
</evidence>
<feature type="site" description="Could play a key role in the communication between the regulatory and the substrate sites" evidence="9">
    <location>
        <position position="64"/>
    </location>
</feature>
<keyword evidence="8 9" id="KW-0119">Carbohydrate metabolism</keyword>
<dbReference type="PANTHER" id="PTHR43523">
    <property type="entry name" value="GLUCOSE-1-PHOSPHATE ADENYLYLTRANSFERASE-RELATED"/>
    <property type="match status" value="1"/>
</dbReference>
<feature type="binding site" evidence="9">
    <location>
        <position position="104"/>
    </location>
    <ligand>
        <name>alpha-D-glucose 1-phosphate</name>
        <dbReference type="ChEBI" id="CHEBI:58601"/>
    </ligand>
</feature>
<dbReference type="InterPro" id="IPR029044">
    <property type="entry name" value="Nucleotide-diphossugar_trans"/>
</dbReference>
<accession>L1Q9U4</accession>
<comment type="pathway">
    <text evidence="9">Glycan biosynthesis; glycogen biosynthesis.</text>
</comment>
<dbReference type="SUPFAM" id="SSF51161">
    <property type="entry name" value="Trimeric LpxA-like enzymes"/>
    <property type="match status" value="1"/>
</dbReference>
<dbReference type="Gene3D" id="3.90.550.10">
    <property type="entry name" value="Spore Coat Polysaccharide Biosynthesis Protein SpsA, Chain A"/>
    <property type="match status" value="1"/>
</dbReference>
<keyword evidence="2 9" id="KW-0321">Glycogen metabolism</keyword>
<feature type="binding site" evidence="9">
    <location>
        <position position="169"/>
    </location>
    <ligand>
        <name>alpha-D-glucose 1-phosphate</name>
        <dbReference type="ChEBI" id="CHEBI:58601"/>
    </ligand>
</feature>
<dbReference type="UniPathway" id="UPA00164"/>
<evidence type="ECO:0000256" key="4">
    <source>
        <dbReference type="ARBA" id="ARBA00022695"/>
    </source>
</evidence>
<feature type="domain" description="Nucleotidyl transferase" evidence="10">
    <location>
        <begin position="12"/>
        <end position="265"/>
    </location>
</feature>
<evidence type="ECO:0000313" key="13">
    <source>
        <dbReference type="Proteomes" id="UP000010420"/>
    </source>
</evidence>
<dbReference type="GO" id="GO:0008878">
    <property type="term" value="F:glucose-1-phosphate adenylyltransferase activity"/>
    <property type="evidence" value="ECO:0007669"/>
    <property type="project" value="UniProtKB-UniRule"/>
</dbReference>
<evidence type="ECO:0000256" key="3">
    <source>
        <dbReference type="ARBA" id="ARBA00022679"/>
    </source>
</evidence>
<comment type="subunit">
    <text evidence="9">Homotetramer.</text>
</comment>
<dbReference type="InterPro" id="IPR005835">
    <property type="entry name" value="NTP_transferase_dom"/>
</dbReference>
<dbReference type="PROSITE" id="PS00808">
    <property type="entry name" value="ADP_GLC_PYROPHOSPH_1"/>
    <property type="match status" value="1"/>
</dbReference>
<gene>
    <name evidence="9" type="primary">glgC</name>
    <name evidence="12" type="ORF">HMPREF0216_02628</name>
</gene>
<feature type="binding site" evidence="9">
    <location>
        <begin position="184"/>
        <end position="185"/>
    </location>
    <ligand>
        <name>alpha-D-glucose 1-phosphate</name>
        <dbReference type="ChEBI" id="CHEBI:58601"/>
    </ligand>
</feature>
<keyword evidence="3 9" id="KW-0808">Transferase</keyword>
<evidence type="ECO:0000259" key="10">
    <source>
        <dbReference type="Pfam" id="PF00483"/>
    </source>
</evidence>
<evidence type="ECO:0000256" key="2">
    <source>
        <dbReference type="ARBA" id="ARBA00022600"/>
    </source>
</evidence>
<dbReference type="STRING" id="545697.HMPREF0216_02628"/>
<keyword evidence="7 9" id="KW-0320">Glycogen biosynthesis</keyword>
<dbReference type="HOGENOM" id="CLU_029499_14_0_9"/>
<protein>
    <recommendedName>
        <fullName evidence="9">Glucose-1-phosphate adenylyltransferase</fullName>
        <ecNumber evidence="9">2.7.7.27</ecNumber>
    </recommendedName>
    <alternativeName>
        <fullName evidence="9">ADP-glucose pyrophosphorylase</fullName>
        <shortName evidence="9">ADPGlc PPase</shortName>
    </alternativeName>
    <alternativeName>
        <fullName evidence="9">ADP-glucose synthase</fullName>
    </alternativeName>
</protein>
<dbReference type="Pfam" id="PF24894">
    <property type="entry name" value="Hexapep_GlmU"/>
    <property type="match status" value="1"/>
</dbReference>
<dbReference type="InterPro" id="IPR056818">
    <property type="entry name" value="GlmU/GlgC-like_hexapep"/>
</dbReference>